<protein>
    <submittedName>
        <fullName evidence="2">Alpha/beta fold hydrolase</fullName>
    </submittedName>
</protein>
<name>A0ABD5IVU4_9BACL</name>
<evidence type="ECO:0000313" key="2">
    <source>
        <dbReference type="EMBL" id="MED5052439.1"/>
    </source>
</evidence>
<dbReference type="Proteomes" id="UP001339962">
    <property type="component" value="Unassembled WGS sequence"/>
</dbReference>
<comment type="caution">
    <text evidence="2">The sequence shown here is derived from an EMBL/GenBank/DDBJ whole genome shotgun (WGS) entry which is preliminary data.</text>
</comment>
<dbReference type="EMBL" id="JARTLI010000020">
    <property type="protein sequence ID" value="MED5052439.1"/>
    <property type="molecule type" value="Genomic_DNA"/>
</dbReference>
<dbReference type="InterPro" id="IPR029058">
    <property type="entry name" value="AB_hydrolase_fold"/>
</dbReference>
<accession>A0ABD5IVU4</accession>
<sequence length="346" mass="39474">MEQNELVGHVRKEISRWRNIWTVRSDAERANETKRISIWKKNKAVLWYYPSPDKKYDIPVFHVYSLVNRASILDLAPGTSLIEGFGSRGYDVYLLDWGAPAYEDKDITLENYIVSYLQQAVKRAIRHSGAAEISLIGYCLGGTMAAIYAAIAEEPIRNLIFIATPVDMKNLPIMNKWVEALRSGTIQPASFFREIGIVPREFIKAGVRLCTVPLYFSHYFSLLQRAHDEAYVRKWKLFNDWTNDHIPFSSAAFLDLMDLIAQNKIINGLLRIKGKSVQLENITANLLVVCTNGDRLIPAELSYPIIEKASSHDKTYQQVEGGHVSFALQGGMPEFWDEWLKQRSSL</sequence>
<organism evidence="2 3">
    <name type="scientific">Anoxybacteroides rupiense</name>
    <dbReference type="NCBI Taxonomy" id="311460"/>
    <lineage>
        <taxon>Bacteria</taxon>
        <taxon>Bacillati</taxon>
        <taxon>Bacillota</taxon>
        <taxon>Bacilli</taxon>
        <taxon>Bacillales</taxon>
        <taxon>Anoxybacillaceae</taxon>
        <taxon>Anoxybacteroides</taxon>
    </lineage>
</organism>
<gene>
    <name evidence="2" type="ORF">P9850_11315</name>
</gene>
<dbReference type="RefSeq" id="WP_080862764.1">
    <property type="nucleotide sequence ID" value="NZ_JARTLI010000020.1"/>
</dbReference>
<keyword evidence="2" id="KW-0378">Hydrolase</keyword>
<feature type="domain" description="AB hydrolase-1" evidence="1">
    <location>
        <begin position="81"/>
        <end position="326"/>
    </location>
</feature>
<dbReference type="PANTHER" id="PTHR36837">
    <property type="entry name" value="POLY(3-HYDROXYALKANOATE) POLYMERASE SUBUNIT PHAC"/>
    <property type="match status" value="1"/>
</dbReference>
<dbReference type="AlphaFoldDB" id="A0ABD5IVU4"/>
<dbReference type="Gene3D" id="3.40.50.1820">
    <property type="entry name" value="alpha/beta hydrolase"/>
    <property type="match status" value="1"/>
</dbReference>
<reference evidence="2 3" key="1">
    <citation type="submission" date="2023-03" db="EMBL/GenBank/DDBJ databases">
        <title>Bacillus Genome Sequencing.</title>
        <authorList>
            <person name="Dunlap C."/>
        </authorList>
    </citation>
    <scope>NUCLEOTIDE SEQUENCE [LARGE SCALE GENOMIC DNA]</scope>
    <source>
        <strain evidence="2 3">NRS-38</strain>
    </source>
</reference>
<dbReference type="PANTHER" id="PTHR36837:SF2">
    <property type="entry name" value="POLY(3-HYDROXYALKANOATE) POLYMERASE SUBUNIT PHAC"/>
    <property type="match status" value="1"/>
</dbReference>
<evidence type="ECO:0000259" key="1">
    <source>
        <dbReference type="Pfam" id="PF00561"/>
    </source>
</evidence>
<dbReference type="SUPFAM" id="SSF53474">
    <property type="entry name" value="alpha/beta-Hydrolases"/>
    <property type="match status" value="1"/>
</dbReference>
<evidence type="ECO:0000313" key="3">
    <source>
        <dbReference type="Proteomes" id="UP001339962"/>
    </source>
</evidence>
<dbReference type="InterPro" id="IPR000073">
    <property type="entry name" value="AB_hydrolase_1"/>
</dbReference>
<dbReference type="Pfam" id="PF00561">
    <property type="entry name" value="Abhydrolase_1"/>
    <property type="match status" value="1"/>
</dbReference>
<proteinExistence type="predicted"/>
<dbReference type="InterPro" id="IPR051321">
    <property type="entry name" value="PHA/PHB_synthase"/>
</dbReference>
<dbReference type="GO" id="GO:0016787">
    <property type="term" value="F:hydrolase activity"/>
    <property type="evidence" value="ECO:0007669"/>
    <property type="project" value="UniProtKB-KW"/>
</dbReference>